<dbReference type="PROSITE" id="PS50995">
    <property type="entry name" value="HTH_MARR_2"/>
    <property type="match status" value="1"/>
</dbReference>
<dbReference type="InterPro" id="IPR036390">
    <property type="entry name" value="WH_DNA-bd_sf"/>
</dbReference>
<dbReference type="Gene3D" id="1.10.10.10">
    <property type="entry name" value="Winged helix-like DNA-binding domain superfamily/Winged helix DNA-binding domain"/>
    <property type="match status" value="1"/>
</dbReference>
<evidence type="ECO:0000313" key="2">
    <source>
        <dbReference type="EMBL" id="MFC7269636.1"/>
    </source>
</evidence>
<comment type="caution">
    <text evidence="2">The sequence shown here is derived from an EMBL/GenBank/DDBJ whole genome shotgun (WGS) entry which is preliminary data.</text>
</comment>
<evidence type="ECO:0000259" key="1">
    <source>
        <dbReference type="PROSITE" id="PS50995"/>
    </source>
</evidence>
<dbReference type="Proteomes" id="UP001596507">
    <property type="component" value="Unassembled WGS sequence"/>
</dbReference>
<name>A0ABW2HEW8_9MICO</name>
<dbReference type="Pfam" id="PF01047">
    <property type="entry name" value="MarR"/>
    <property type="match status" value="1"/>
</dbReference>
<dbReference type="RefSeq" id="WP_262874568.1">
    <property type="nucleotide sequence ID" value="NZ_BAABKW010000001.1"/>
</dbReference>
<accession>A0ABW2HEW8</accession>
<protein>
    <submittedName>
        <fullName evidence="2">MarR family winged helix-turn-helix transcriptional regulator</fullName>
    </submittedName>
</protein>
<dbReference type="PANTHER" id="PTHR33164:SF95">
    <property type="entry name" value="TRANSCRIPTIONAL REGULATOR"/>
    <property type="match status" value="1"/>
</dbReference>
<proteinExistence type="predicted"/>
<dbReference type="PANTHER" id="PTHR33164">
    <property type="entry name" value="TRANSCRIPTIONAL REGULATOR, MARR FAMILY"/>
    <property type="match status" value="1"/>
</dbReference>
<evidence type="ECO:0000313" key="3">
    <source>
        <dbReference type="Proteomes" id="UP001596507"/>
    </source>
</evidence>
<gene>
    <name evidence="2" type="ORF">ACFQRL_11740</name>
</gene>
<dbReference type="SMART" id="SM00347">
    <property type="entry name" value="HTH_MARR"/>
    <property type="match status" value="1"/>
</dbReference>
<dbReference type="EMBL" id="JBHTBE010000003">
    <property type="protein sequence ID" value="MFC7269636.1"/>
    <property type="molecule type" value="Genomic_DNA"/>
</dbReference>
<feature type="domain" description="HTH marR-type" evidence="1">
    <location>
        <begin position="1"/>
        <end position="138"/>
    </location>
</feature>
<dbReference type="InterPro" id="IPR036388">
    <property type="entry name" value="WH-like_DNA-bd_sf"/>
</dbReference>
<dbReference type="InterPro" id="IPR039422">
    <property type="entry name" value="MarR/SlyA-like"/>
</dbReference>
<dbReference type="SUPFAM" id="SSF46785">
    <property type="entry name" value="Winged helix' DNA-binding domain"/>
    <property type="match status" value="1"/>
</dbReference>
<reference evidence="3" key="1">
    <citation type="journal article" date="2019" name="Int. J. Syst. Evol. Microbiol.">
        <title>The Global Catalogue of Microorganisms (GCM) 10K type strain sequencing project: providing services to taxonomists for standard genome sequencing and annotation.</title>
        <authorList>
            <consortium name="The Broad Institute Genomics Platform"/>
            <consortium name="The Broad Institute Genome Sequencing Center for Infectious Disease"/>
            <person name="Wu L."/>
            <person name="Ma J."/>
        </authorList>
    </citation>
    <scope>NUCLEOTIDE SEQUENCE [LARGE SCALE GENOMIC DNA]</scope>
    <source>
        <strain evidence="3">CGMCC 1.15772</strain>
    </source>
</reference>
<organism evidence="2 3">
    <name type="scientific">Microbacterium fluvii</name>
    <dbReference type="NCBI Taxonomy" id="415215"/>
    <lineage>
        <taxon>Bacteria</taxon>
        <taxon>Bacillati</taxon>
        <taxon>Actinomycetota</taxon>
        <taxon>Actinomycetes</taxon>
        <taxon>Micrococcales</taxon>
        <taxon>Microbacteriaceae</taxon>
        <taxon>Microbacterium</taxon>
    </lineage>
</organism>
<dbReference type="InterPro" id="IPR000835">
    <property type="entry name" value="HTH_MarR-typ"/>
</dbReference>
<sequence length="139" mass="15808">MDDIEPRRHTGFLIRRAQQLHVAAWSKIVSTEVSSVQYSILAVLDRLGSASQRELCEEVDLDRSTVADLVARMERRGLLQRERHPEDARRNVVALTSLGRDERMRLQPLVDQVDAALTGALSAHDRAELRRTLRLMLAD</sequence>
<keyword evidence="3" id="KW-1185">Reference proteome</keyword>